<accession>A0ABR8MVT9</accession>
<evidence type="ECO:0000256" key="2">
    <source>
        <dbReference type="ARBA" id="ARBA00006484"/>
    </source>
</evidence>
<evidence type="ECO:0000256" key="4">
    <source>
        <dbReference type="ARBA" id="ARBA00022857"/>
    </source>
</evidence>
<comment type="subcellular location">
    <subcellularLocation>
        <location evidence="1">Cytoplasm</location>
    </subcellularLocation>
</comment>
<dbReference type="EMBL" id="JACXZA010000003">
    <property type="protein sequence ID" value="MBD3920067.1"/>
    <property type="molecule type" value="Genomic_DNA"/>
</dbReference>
<dbReference type="InterPro" id="IPR020904">
    <property type="entry name" value="Sc_DH/Rdtase_CS"/>
</dbReference>
<dbReference type="PANTHER" id="PTHR44085">
    <property type="entry name" value="SEPIAPTERIN REDUCTASE"/>
    <property type="match status" value="1"/>
</dbReference>
<dbReference type="Proteomes" id="UP000609346">
    <property type="component" value="Unassembled WGS sequence"/>
</dbReference>
<dbReference type="InterPro" id="IPR051721">
    <property type="entry name" value="Biopterin_syn/organic_redct"/>
</dbReference>
<evidence type="ECO:0000256" key="5">
    <source>
        <dbReference type="ARBA" id="ARBA00023002"/>
    </source>
</evidence>
<dbReference type="PRINTS" id="PR00081">
    <property type="entry name" value="GDHRDH"/>
</dbReference>
<dbReference type="InterPro" id="IPR036291">
    <property type="entry name" value="NAD(P)-bd_dom_sf"/>
</dbReference>
<reference evidence="6 7" key="1">
    <citation type="submission" date="2020-09" db="EMBL/GenBank/DDBJ databases">
        <title>Paenibacillus sp. strain PR3 16S rRNA gene Genome sequencing and assembly.</title>
        <authorList>
            <person name="Kim J."/>
        </authorList>
    </citation>
    <scope>NUCLEOTIDE SEQUENCE [LARGE SCALE GENOMIC DNA]</scope>
    <source>
        <strain evidence="6 7">PR3</strain>
    </source>
</reference>
<keyword evidence="7" id="KW-1185">Reference proteome</keyword>
<name>A0ABR8MVT9_9BACL</name>
<evidence type="ECO:0000313" key="7">
    <source>
        <dbReference type="Proteomes" id="UP000609346"/>
    </source>
</evidence>
<evidence type="ECO:0000256" key="1">
    <source>
        <dbReference type="ARBA" id="ARBA00004496"/>
    </source>
</evidence>
<gene>
    <name evidence="6" type="ORF">H8B09_14980</name>
</gene>
<organism evidence="6 7">
    <name type="scientific">Paenibacillus terricola</name>
    <dbReference type="NCBI Taxonomy" id="2763503"/>
    <lineage>
        <taxon>Bacteria</taxon>
        <taxon>Bacillati</taxon>
        <taxon>Bacillota</taxon>
        <taxon>Bacilli</taxon>
        <taxon>Bacillales</taxon>
        <taxon>Paenibacillaceae</taxon>
        <taxon>Paenibacillus</taxon>
    </lineage>
</organism>
<dbReference type="Pfam" id="PF00106">
    <property type="entry name" value="adh_short"/>
    <property type="match status" value="1"/>
</dbReference>
<comment type="caution">
    <text evidence="6">The sequence shown here is derived from an EMBL/GenBank/DDBJ whole genome shotgun (WGS) entry which is preliminary data.</text>
</comment>
<dbReference type="PANTHER" id="PTHR44085:SF2">
    <property type="entry name" value="SEPIAPTERIN REDUCTASE"/>
    <property type="match status" value="1"/>
</dbReference>
<comment type="similarity">
    <text evidence="2">Belongs to the short-chain dehydrogenases/reductases (SDR) family.</text>
</comment>
<protein>
    <submittedName>
        <fullName evidence="6">SDR family NAD(P)-dependent oxidoreductase</fullName>
    </submittedName>
</protein>
<dbReference type="InterPro" id="IPR002347">
    <property type="entry name" value="SDR_fam"/>
</dbReference>
<proteinExistence type="inferred from homology"/>
<keyword evidence="4" id="KW-0521">NADP</keyword>
<dbReference type="SUPFAM" id="SSF51735">
    <property type="entry name" value="NAD(P)-binding Rossmann-fold domains"/>
    <property type="match status" value="1"/>
</dbReference>
<dbReference type="RefSeq" id="WP_191204321.1">
    <property type="nucleotide sequence ID" value="NZ_JACXZA010000003.1"/>
</dbReference>
<keyword evidence="5" id="KW-0560">Oxidoreductase</keyword>
<evidence type="ECO:0000256" key="3">
    <source>
        <dbReference type="ARBA" id="ARBA00022490"/>
    </source>
</evidence>
<evidence type="ECO:0000313" key="6">
    <source>
        <dbReference type="EMBL" id="MBD3920067.1"/>
    </source>
</evidence>
<dbReference type="PROSITE" id="PS00061">
    <property type="entry name" value="ADH_SHORT"/>
    <property type="match status" value="1"/>
</dbReference>
<keyword evidence="3" id="KW-0963">Cytoplasm</keyword>
<dbReference type="Gene3D" id="3.40.50.720">
    <property type="entry name" value="NAD(P)-binding Rossmann-like Domain"/>
    <property type="match status" value="1"/>
</dbReference>
<sequence>MRYYIVTGSSRGIGEELALQLLGHDHHVIGISRTPNESLSSFAHEHGYRYDWLPFDLTRSEQIATLAEQLLVIIDRLSAESITLINNAATVTPLDTIDHLSSAQLSHALHLNLMTPIMLTSALINLTNGYSIERLIVNISSGSGSYPAPGMSVYCSAKAALNMFSQCVQAEEAIHGRLRAVSVDPGMVDTSMQAVARSDANDHPMRGFFALAEQNSQLRSPRYVAERIVSEVIFSNGTSDHIIIE</sequence>